<name>A0ABS6BUZ6_9CLOT</name>
<keyword evidence="1" id="KW-0472">Membrane</keyword>
<sequence length="80" mass="8592">MDFKNINSKTINSNIIIWLSIATFLADIGGGLVNVVLPLYLTALEFNKTFIGTVEGIADFTSGIVRIFSGWLSSSGSSFS</sequence>
<protein>
    <recommendedName>
        <fullName evidence="4">Major facilitator superfamily (MFS) profile domain-containing protein</fullName>
    </recommendedName>
</protein>
<dbReference type="RefSeq" id="WP_216150172.1">
    <property type="nucleotide sequence ID" value="NZ_JAHLDV010000034.1"/>
</dbReference>
<gene>
    <name evidence="2" type="ORF">KPL37_13425</name>
</gene>
<accession>A0ABS6BUZ6</accession>
<evidence type="ECO:0000313" key="3">
    <source>
        <dbReference type="Proteomes" id="UP000776252"/>
    </source>
</evidence>
<dbReference type="EMBL" id="JAHLDV010000034">
    <property type="protein sequence ID" value="MBU3160744.1"/>
    <property type="molecule type" value="Genomic_DNA"/>
</dbReference>
<evidence type="ECO:0000313" key="2">
    <source>
        <dbReference type="EMBL" id="MBU3160744.1"/>
    </source>
</evidence>
<dbReference type="Proteomes" id="UP000776252">
    <property type="component" value="Unassembled WGS sequence"/>
</dbReference>
<comment type="caution">
    <text evidence="2">The sequence shown here is derived from an EMBL/GenBank/DDBJ whole genome shotgun (WGS) entry which is preliminary data.</text>
</comment>
<feature type="transmembrane region" description="Helical" evidence="1">
    <location>
        <begin position="15"/>
        <end position="41"/>
    </location>
</feature>
<evidence type="ECO:0000256" key="1">
    <source>
        <dbReference type="SAM" id="Phobius"/>
    </source>
</evidence>
<evidence type="ECO:0008006" key="4">
    <source>
        <dbReference type="Google" id="ProtNLM"/>
    </source>
</evidence>
<keyword evidence="1" id="KW-1133">Transmembrane helix</keyword>
<proteinExistence type="predicted"/>
<reference evidence="2 3" key="1">
    <citation type="submission" date="2021-06" db="EMBL/GenBank/DDBJ databases">
        <title>Clostridia strains as spoilage organisms.</title>
        <authorList>
            <person name="Wambui J."/>
            <person name="Stephan R."/>
            <person name="Stevens M.J.A."/>
        </authorList>
    </citation>
    <scope>NUCLEOTIDE SEQUENCE [LARGE SCALE GENOMIC DNA]</scope>
    <source>
        <strain evidence="2 3">DSM 14204</strain>
    </source>
</reference>
<organism evidence="2 3">
    <name type="scientific">Clostridium frigoris</name>
    <dbReference type="NCBI Taxonomy" id="205327"/>
    <lineage>
        <taxon>Bacteria</taxon>
        <taxon>Bacillati</taxon>
        <taxon>Bacillota</taxon>
        <taxon>Clostridia</taxon>
        <taxon>Eubacteriales</taxon>
        <taxon>Clostridiaceae</taxon>
        <taxon>Clostridium</taxon>
    </lineage>
</organism>
<keyword evidence="3" id="KW-1185">Reference proteome</keyword>
<keyword evidence="1" id="KW-0812">Transmembrane</keyword>